<feature type="domain" description="ABC transporter" evidence="6">
    <location>
        <begin position="6"/>
        <end position="216"/>
    </location>
</feature>
<accession>A0A495D509</accession>
<evidence type="ECO:0000256" key="2">
    <source>
        <dbReference type="ARBA" id="ARBA00022840"/>
    </source>
</evidence>
<dbReference type="AlphaFoldDB" id="A0A495D509"/>
<dbReference type="CDD" id="cd03221">
    <property type="entry name" value="ABCF_EF-3"/>
    <property type="match status" value="2"/>
</dbReference>
<dbReference type="InterPro" id="IPR032524">
    <property type="entry name" value="ABC_tran_C"/>
</dbReference>
<sequence>MAPPLLTLQNIHLTFGVTPLLAGADLQVEEGERLCLVGRNGSGKSTLLKVAAGLVEADEGDRFVHPSATVRYLEQDPDLSAHATIRDYVMSGLAPGDADYRADYLMERLGLTGDETPAQVSGGEARRAALVRALAPDPDILLLDEPTNHLDLPAIEWLEVELRHCRSALVLISHDRRFLENLTRKTVWLDRGQTRQLDRGFGEFESWRDTVLEQEQDELHKLDRKIVREEDWLRYGVTARRKRNVRRLGELNALKQQRRDHRGPQGTVKLETSEAGESGKLVAEAKSVSLSYGERAIVKDFSTKIARNARIGLVGPNGAGKTTLLNILTGQLEPDAGTVRLGTKLEIASLDQKRVALKDDWTLSEALTQGSGNQVEVGGKTKHVVAYMKDFLFPPEQANTPVHVLSGGERARIMLARALALPSNLLVLDEPTNDLDLETLDLLQGLIADYAGTVFLVSHDRDFLDRCCSAVFIAEGDGVWQEYAGGYSDMVAQRGAGVSALDKTGGKQSGSAKGAAKPASAAEAKPERRRMANKDRYALKLLPAEIDKLSEEIAKLEADMADPALFADSARFAQVSKRLGEALQERADKEDRWLELEALREEIEGGG</sequence>
<feature type="compositionally biased region" description="Low complexity" evidence="5">
    <location>
        <begin position="509"/>
        <end position="523"/>
    </location>
</feature>
<feature type="domain" description="ABC transporter" evidence="6">
    <location>
        <begin position="283"/>
        <end position="500"/>
    </location>
</feature>
<comment type="similarity">
    <text evidence="4">Belongs to the ABC transporter superfamily. ABCF family. Uup subfamily.</text>
</comment>
<dbReference type="InterPro" id="IPR003439">
    <property type="entry name" value="ABC_transporter-like_ATP-bd"/>
</dbReference>
<dbReference type="GO" id="GO:0005524">
    <property type="term" value="F:ATP binding"/>
    <property type="evidence" value="ECO:0007669"/>
    <property type="project" value="UniProtKB-KW"/>
</dbReference>
<evidence type="ECO:0000313" key="7">
    <source>
        <dbReference type="EMBL" id="RKQ96110.1"/>
    </source>
</evidence>
<proteinExistence type="inferred from homology"/>
<evidence type="ECO:0000313" key="8">
    <source>
        <dbReference type="Proteomes" id="UP000273675"/>
    </source>
</evidence>
<keyword evidence="2 7" id="KW-0067">ATP-binding</keyword>
<comment type="caution">
    <text evidence="7">The sequence shown here is derived from an EMBL/GenBank/DDBJ whole genome shotgun (WGS) entry which is preliminary data.</text>
</comment>
<dbReference type="PANTHER" id="PTHR42855">
    <property type="entry name" value="ABC TRANSPORTER ATP-BINDING SUBUNIT"/>
    <property type="match status" value="1"/>
</dbReference>
<dbReference type="Gene3D" id="3.40.50.300">
    <property type="entry name" value="P-loop containing nucleotide triphosphate hydrolases"/>
    <property type="match status" value="2"/>
</dbReference>
<evidence type="ECO:0000259" key="6">
    <source>
        <dbReference type="PROSITE" id="PS50893"/>
    </source>
</evidence>
<dbReference type="InterPro" id="IPR051309">
    <property type="entry name" value="ABCF_ATPase"/>
</dbReference>
<keyword evidence="1" id="KW-0547">Nucleotide-binding</keyword>
<dbReference type="SUPFAM" id="SSF52540">
    <property type="entry name" value="P-loop containing nucleoside triphosphate hydrolases"/>
    <property type="match status" value="2"/>
</dbReference>
<dbReference type="GO" id="GO:0003677">
    <property type="term" value="F:DNA binding"/>
    <property type="evidence" value="ECO:0007669"/>
    <property type="project" value="InterPro"/>
</dbReference>
<dbReference type="InterPro" id="IPR027417">
    <property type="entry name" value="P-loop_NTPase"/>
</dbReference>
<feature type="region of interest" description="Disordered" evidence="5">
    <location>
        <begin position="502"/>
        <end position="530"/>
    </location>
</feature>
<dbReference type="PANTHER" id="PTHR42855:SF1">
    <property type="entry name" value="ABC TRANSPORTER DOMAIN-CONTAINING PROTEIN"/>
    <property type="match status" value="1"/>
</dbReference>
<dbReference type="RefSeq" id="WP_121211685.1">
    <property type="nucleotide sequence ID" value="NZ_RBIM01000005.1"/>
</dbReference>
<dbReference type="OrthoDB" id="7623913at2"/>
<dbReference type="InterPro" id="IPR017871">
    <property type="entry name" value="ABC_transporter-like_CS"/>
</dbReference>
<dbReference type="PROSITE" id="PS50893">
    <property type="entry name" value="ABC_TRANSPORTER_2"/>
    <property type="match status" value="2"/>
</dbReference>
<protein>
    <submittedName>
        <fullName evidence="7">ATP-binding cassette subfamily F protein uup</fullName>
    </submittedName>
</protein>
<comment type="catalytic activity">
    <reaction evidence="3">
        <text>ATP + H2O = ADP + phosphate + H(+)</text>
        <dbReference type="Rhea" id="RHEA:13065"/>
        <dbReference type="ChEBI" id="CHEBI:15377"/>
        <dbReference type="ChEBI" id="CHEBI:15378"/>
        <dbReference type="ChEBI" id="CHEBI:30616"/>
        <dbReference type="ChEBI" id="CHEBI:43474"/>
        <dbReference type="ChEBI" id="CHEBI:456216"/>
    </reaction>
</comment>
<dbReference type="Pfam" id="PF00005">
    <property type="entry name" value="ABC_tran"/>
    <property type="match status" value="2"/>
</dbReference>
<dbReference type="Pfam" id="PF16326">
    <property type="entry name" value="ABC_tran_CTD"/>
    <property type="match status" value="1"/>
</dbReference>
<evidence type="ECO:0000256" key="5">
    <source>
        <dbReference type="SAM" id="MobiDB-lite"/>
    </source>
</evidence>
<dbReference type="GO" id="GO:0016887">
    <property type="term" value="F:ATP hydrolysis activity"/>
    <property type="evidence" value="ECO:0007669"/>
    <property type="project" value="InterPro"/>
</dbReference>
<dbReference type="EMBL" id="RBIM01000005">
    <property type="protein sequence ID" value="RKQ96110.1"/>
    <property type="molecule type" value="Genomic_DNA"/>
</dbReference>
<organism evidence="7 8">
    <name type="scientific">Maricaulis maris</name>
    <dbReference type="NCBI Taxonomy" id="74318"/>
    <lineage>
        <taxon>Bacteria</taxon>
        <taxon>Pseudomonadati</taxon>
        <taxon>Pseudomonadota</taxon>
        <taxon>Alphaproteobacteria</taxon>
        <taxon>Maricaulales</taxon>
        <taxon>Maricaulaceae</taxon>
        <taxon>Maricaulis</taxon>
    </lineage>
</organism>
<dbReference type="PROSITE" id="PS00211">
    <property type="entry name" value="ABC_TRANSPORTER_1"/>
    <property type="match status" value="2"/>
</dbReference>
<reference evidence="7 8" key="1">
    <citation type="submission" date="2018-10" db="EMBL/GenBank/DDBJ databases">
        <title>Genomic Encyclopedia of Type Strains, Phase IV (KMG-IV): sequencing the most valuable type-strain genomes for metagenomic binning, comparative biology and taxonomic classification.</title>
        <authorList>
            <person name="Goeker M."/>
        </authorList>
    </citation>
    <scope>NUCLEOTIDE SEQUENCE [LARGE SCALE GENOMIC DNA]</scope>
    <source>
        <strain evidence="7 8">DSM 4734</strain>
    </source>
</reference>
<dbReference type="FunFam" id="3.40.50.300:FF:000309">
    <property type="entry name" value="ABC transporter ATP-binding protein"/>
    <property type="match status" value="1"/>
</dbReference>
<dbReference type="InterPro" id="IPR037118">
    <property type="entry name" value="Val-tRNA_synth_C_sf"/>
</dbReference>
<gene>
    <name evidence="7" type="ORF">C7435_2362</name>
</gene>
<dbReference type="InterPro" id="IPR003593">
    <property type="entry name" value="AAA+_ATPase"/>
</dbReference>
<evidence type="ECO:0000256" key="1">
    <source>
        <dbReference type="ARBA" id="ARBA00022741"/>
    </source>
</evidence>
<dbReference type="Proteomes" id="UP000273675">
    <property type="component" value="Unassembled WGS sequence"/>
</dbReference>
<evidence type="ECO:0000256" key="4">
    <source>
        <dbReference type="ARBA" id="ARBA00061478"/>
    </source>
</evidence>
<dbReference type="SMART" id="SM00382">
    <property type="entry name" value="AAA"/>
    <property type="match status" value="2"/>
</dbReference>
<dbReference type="Gene3D" id="1.10.287.380">
    <property type="entry name" value="Valyl-tRNA synthetase, C-terminal domain"/>
    <property type="match status" value="1"/>
</dbReference>
<name>A0A495D509_9PROT</name>
<evidence type="ECO:0000256" key="3">
    <source>
        <dbReference type="ARBA" id="ARBA00049360"/>
    </source>
</evidence>